<dbReference type="GO" id="GO:0015074">
    <property type="term" value="P:DNA integration"/>
    <property type="evidence" value="ECO:0007669"/>
    <property type="project" value="InterPro"/>
</dbReference>
<dbReference type="PANTHER" id="PTHR30349">
    <property type="entry name" value="PHAGE INTEGRASE-RELATED"/>
    <property type="match status" value="1"/>
</dbReference>
<proteinExistence type="predicted"/>
<dbReference type="GO" id="GO:0003677">
    <property type="term" value="F:DNA binding"/>
    <property type="evidence" value="ECO:0007669"/>
    <property type="project" value="UniProtKB-KW"/>
</dbReference>
<evidence type="ECO:0000259" key="3">
    <source>
        <dbReference type="PROSITE" id="PS51898"/>
    </source>
</evidence>
<reference evidence="4" key="1">
    <citation type="journal article" date="2013" name="Environ. Microbiol.">
        <title>Microbiota from the distal guts of lean and obese adolescents exhibit partial functional redundancy besides clear differences in community structure.</title>
        <authorList>
            <person name="Ferrer M."/>
            <person name="Ruiz A."/>
            <person name="Lanza F."/>
            <person name="Haange S.B."/>
            <person name="Oberbach A."/>
            <person name="Till H."/>
            <person name="Bargiela R."/>
            <person name="Campoy C."/>
            <person name="Segura M.T."/>
            <person name="Richter M."/>
            <person name="von Bergen M."/>
            <person name="Seifert J."/>
            <person name="Suarez A."/>
        </authorList>
    </citation>
    <scope>NUCLEOTIDE SEQUENCE</scope>
</reference>
<accession>K1RXK4</accession>
<dbReference type="AlphaFoldDB" id="K1RXK4"/>
<evidence type="ECO:0000256" key="1">
    <source>
        <dbReference type="ARBA" id="ARBA00023125"/>
    </source>
</evidence>
<dbReference type="PANTHER" id="PTHR30349:SF41">
    <property type="entry name" value="INTEGRASE_RECOMBINASE PROTEIN MJ0367-RELATED"/>
    <property type="match status" value="1"/>
</dbReference>
<dbReference type="Gene3D" id="1.10.443.10">
    <property type="entry name" value="Intergrase catalytic core"/>
    <property type="match status" value="1"/>
</dbReference>
<dbReference type="Pfam" id="PF00589">
    <property type="entry name" value="Phage_integrase"/>
    <property type="match status" value="1"/>
</dbReference>
<evidence type="ECO:0000313" key="4">
    <source>
        <dbReference type="EMBL" id="EKC53272.1"/>
    </source>
</evidence>
<evidence type="ECO:0000256" key="2">
    <source>
        <dbReference type="ARBA" id="ARBA00023172"/>
    </source>
</evidence>
<dbReference type="SUPFAM" id="SSF56349">
    <property type="entry name" value="DNA breaking-rejoining enzymes"/>
    <property type="match status" value="1"/>
</dbReference>
<feature type="domain" description="Tyr recombinase" evidence="3">
    <location>
        <begin position="21"/>
        <end position="220"/>
    </location>
</feature>
<protein>
    <submittedName>
        <fullName evidence="4">DNA integration/recombination/inversion protein</fullName>
    </submittedName>
</protein>
<gene>
    <name evidence="4" type="ORF">OBE_12675</name>
</gene>
<keyword evidence="2" id="KW-0233">DNA recombination</keyword>
<comment type="caution">
    <text evidence="4">The sequence shown here is derived from an EMBL/GenBank/DDBJ whole genome shotgun (WGS) entry which is preliminary data.</text>
</comment>
<keyword evidence="1" id="KW-0238">DNA-binding</keyword>
<dbReference type="EMBL" id="AJWZ01008739">
    <property type="protein sequence ID" value="EKC53272.1"/>
    <property type="molecule type" value="Genomic_DNA"/>
</dbReference>
<feature type="non-terminal residue" evidence="4">
    <location>
        <position position="1"/>
    </location>
</feature>
<dbReference type="InterPro" id="IPR050090">
    <property type="entry name" value="Tyrosine_recombinase_XerCD"/>
</dbReference>
<dbReference type="PROSITE" id="PS51898">
    <property type="entry name" value="TYR_RECOMBINASE"/>
    <property type="match status" value="1"/>
</dbReference>
<dbReference type="InterPro" id="IPR002104">
    <property type="entry name" value="Integrase_catalytic"/>
</dbReference>
<name>K1RXK4_9ZZZZ</name>
<sequence length="220" mass="24496">KQQSLPRNPADCVEPPTVRKYEASVLKGEQVLQLLKACSGSEVYLPILLTVSLGLRRGEALALRWQDVDLDQKVVSIRHSALCKSQETFTISETKTKNSNRTLRLPDTLFDLLIVRYAELQKLRAEVGSGYNPLNLVCCRDSGQPFTCGVLHHQFHTALEKAGLPSIRFHDLRHTTATFMLQNAVPAKIVSAMLGHSSIGITMDTYSHVLTDMQEGQQVK</sequence>
<organism evidence="4">
    <name type="scientific">human gut metagenome</name>
    <dbReference type="NCBI Taxonomy" id="408170"/>
    <lineage>
        <taxon>unclassified sequences</taxon>
        <taxon>metagenomes</taxon>
        <taxon>organismal metagenomes</taxon>
    </lineage>
</organism>
<dbReference type="InterPro" id="IPR013762">
    <property type="entry name" value="Integrase-like_cat_sf"/>
</dbReference>
<dbReference type="CDD" id="cd01189">
    <property type="entry name" value="INT_ICEBs1_C_like"/>
    <property type="match status" value="1"/>
</dbReference>
<dbReference type="GO" id="GO:0006310">
    <property type="term" value="P:DNA recombination"/>
    <property type="evidence" value="ECO:0007669"/>
    <property type="project" value="UniProtKB-KW"/>
</dbReference>
<dbReference type="InterPro" id="IPR011010">
    <property type="entry name" value="DNA_brk_join_enz"/>
</dbReference>